<feature type="region of interest" description="Disordered" evidence="1">
    <location>
        <begin position="49"/>
        <end position="88"/>
    </location>
</feature>
<name>A0A660KWB2_9ROSI</name>
<evidence type="ECO:0000313" key="3">
    <source>
        <dbReference type="Proteomes" id="UP000327013"/>
    </source>
</evidence>
<protein>
    <submittedName>
        <fullName evidence="2">Uncharacterized protein</fullName>
    </submittedName>
</protein>
<keyword evidence="3" id="KW-1185">Reference proteome</keyword>
<feature type="compositionally biased region" description="Basic and acidic residues" evidence="1">
    <location>
        <begin position="64"/>
        <end position="77"/>
    </location>
</feature>
<sequence>MALKVNQEEECFGPLTELIARVPRRLSEAPTGLLKPGQEIIMHTGSLSKNQNLERPPINPVKAGLKDGDVSGSRMKESASGVQIPARRSAMSSGPVKLMGRDEVGVQAVQAYSGVSLELLNVKETLCRLKKEIDVGLGKIELAIQTVELGELGQGVRAHSAVLETSRKGKEKVGDGGLGPRVAQGFKAKKKARGPRPEECFAGQPRESRSHCEGASSSAGLVACNVGGPGWVHAVDAAGYVRGGRYLSELQISLIGDTAGVVGSPEQDGMLPGRVIELATKQSGGLGVSEEADESSGRGRLTGKGIKEMIGGLGSPQRRPMLLIGNTGRISGGLEASETAGIPQRMPVVANQTCGEGSSCSQGDDTTQSLMEASPVIGDRMLVPWSP</sequence>
<feature type="region of interest" description="Disordered" evidence="1">
    <location>
        <begin position="284"/>
        <end position="304"/>
    </location>
</feature>
<dbReference type="AlphaFoldDB" id="A0A660KWB2"/>
<dbReference type="EMBL" id="CM017324">
    <property type="protein sequence ID" value="KAE8038579.1"/>
    <property type="molecule type" value="Genomic_DNA"/>
</dbReference>
<evidence type="ECO:0000256" key="1">
    <source>
        <dbReference type="SAM" id="MobiDB-lite"/>
    </source>
</evidence>
<reference evidence="2 3" key="1">
    <citation type="submission" date="2019-06" db="EMBL/GenBank/DDBJ databases">
        <title>A chromosomal-level reference genome of Carpinus fangiana (Coryloideae, Betulaceae).</title>
        <authorList>
            <person name="Yang X."/>
            <person name="Wang Z."/>
            <person name="Zhang L."/>
            <person name="Hao G."/>
            <person name="Liu J."/>
            <person name="Yang Y."/>
        </authorList>
    </citation>
    <scope>NUCLEOTIDE SEQUENCE [LARGE SCALE GENOMIC DNA]</scope>
    <source>
        <strain evidence="2">Cfa_2016G</strain>
        <tissue evidence="2">Leaf</tissue>
    </source>
</reference>
<proteinExistence type="predicted"/>
<dbReference type="Proteomes" id="UP000327013">
    <property type="component" value="Chromosome 4"/>
</dbReference>
<accession>A0A660KWB2</accession>
<organism evidence="2 3">
    <name type="scientific">Carpinus fangiana</name>
    <dbReference type="NCBI Taxonomy" id="176857"/>
    <lineage>
        <taxon>Eukaryota</taxon>
        <taxon>Viridiplantae</taxon>
        <taxon>Streptophyta</taxon>
        <taxon>Embryophyta</taxon>
        <taxon>Tracheophyta</taxon>
        <taxon>Spermatophyta</taxon>
        <taxon>Magnoliopsida</taxon>
        <taxon>eudicotyledons</taxon>
        <taxon>Gunneridae</taxon>
        <taxon>Pentapetalae</taxon>
        <taxon>rosids</taxon>
        <taxon>fabids</taxon>
        <taxon>Fagales</taxon>
        <taxon>Betulaceae</taxon>
        <taxon>Carpinus</taxon>
    </lineage>
</organism>
<gene>
    <name evidence="2" type="ORF">FH972_011076</name>
</gene>
<feature type="region of interest" description="Disordered" evidence="1">
    <location>
        <begin position="186"/>
        <end position="213"/>
    </location>
</feature>
<evidence type="ECO:0000313" key="2">
    <source>
        <dbReference type="EMBL" id="KAE8038579.1"/>
    </source>
</evidence>